<dbReference type="EMBL" id="MNPJ01000014">
    <property type="protein sequence ID" value="OQS54970.1"/>
    <property type="molecule type" value="Genomic_DNA"/>
</dbReference>
<evidence type="ECO:0000313" key="3">
    <source>
        <dbReference type="Proteomes" id="UP000192758"/>
    </source>
</evidence>
<gene>
    <name evidence="2" type="ORF">EHP00_1335</name>
</gene>
<feature type="region of interest" description="Disordered" evidence="1">
    <location>
        <begin position="1"/>
        <end position="66"/>
    </location>
</feature>
<feature type="compositionally biased region" description="Polar residues" evidence="1">
    <location>
        <begin position="1"/>
        <end position="12"/>
    </location>
</feature>
<feature type="compositionally biased region" description="Basic and acidic residues" evidence="1">
    <location>
        <begin position="15"/>
        <end position="29"/>
    </location>
</feature>
<dbReference type="AlphaFoldDB" id="A0A1W0E6T5"/>
<evidence type="ECO:0000256" key="1">
    <source>
        <dbReference type="SAM" id="MobiDB-lite"/>
    </source>
</evidence>
<accession>A0A1W0E6T5</accession>
<proteinExistence type="predicted"/>
<sequence length="66" mass="7759">MSQQYTQQTNPKNCGHQERTLVKDPRTKCDCGQYNTEPLQQKHENKYNKNKGNGYKRTANSQIEQQ</sequence>
<dbReference type="VEuPathDB" id="MicrosporidiaDB:EHP00_1335"/>
<keyword evidence="3" id="KW-1185">Reference proteome</keyword>
<organism evidence="2 3">
    <name type="scientific">Ecytonucleospora hepatopenaei</name>
    <dbReference type="NCBI Taxonomy" id="646526"/>
    <lineage>
        <taxon>Eukaryota</taxon>
        <taxon>Fungi</taxon>
        <taxon>Fungi incertae sedis</taxon>
        <taxon>Microsporidia</taxon>
        <taxon>Enterocytozoonidae</taxon>
        <taxon>Ecytonucleospora</taxon>
    </lineage>
</organism>
<dbReference type="Proteomes" id="UP000192758">
    <property type="component" value="Unassembled WGS sequence"/>
</dbReference>
<evidence type="ECO:0000313" key="2">
    <source>
        <dbReference type="EMBL" id="OQS54970.1"/>
    </source>
</evidence>
<reference evidence="2 3" key="1">
    <citation type="journal article" date="2017" name="Environ. Microbiol.">
        <title>Decay of the glycolytic pathway and adaptation to intranuclear parasitism within Enterocytozoonidae microsporidia.</title>
        <authorList>
            <person name="Wiredu Boakye D."/>
            <person name="Jaroenlak P."/>
            <person name="Prachumwat A."/>
            <person name="Williams T.A."/>
            <person name="Bateman K.S."/>
            <person name="Itsathitphaisarn O."/>
            <person name="Sritunyalucksana K."/>
            <person name="Paszkiewicz K.H."/>
            <person name="Moore K.A."/>
            <person name="Stentiford G.D."/>
            <person name="Williams B.A."/>
        </authorList>
    </citation>
    <scope>NUCLEOTIDE SEQUENCE [LARGE SCALE GENOMIC DNA]</scope>
    <source>
        <strain evidence="2 3">TH1</strain>
    </source>
</reference>
<name>A0A1W0E6T5_9MICR</name>
<protein>
    <submittedName>
        <fullName evidence="2">Uncharacterized protein</fullName>
    </submittedName>
</protein>
<comment type="caution">
    <text evidence="2">The sequence shown here is derived from an EMBL/GenBank/DDBJ whole genome shotgun (WGS) entry which is preliminary data.</text>
</comment>